<keyword evidence="1" id="KW-1133">Transmembrane helix</keyword>
<evidence type="ECO:0000313" key="3">
    <source>
        <dbReference type="WBParaSite" id="EEL_0000813101-mRNA-1"/>
    </source>
</evidence>
<keyword evidence="2" id="KW-1185">Reference proteome</keyword>
<sequence length="585" mass="66727">MKCYQRSLAAIRQNTINVVMITGSTGHCPVQLDIHSLHLDSKVKMLRMKISYINLLNAFDGLIVKYLVVCACPSHISNMRNNREAAEKRNANNDVLPSDMLTIIGNTQTSTIISDINPKNFSITEKLDSKRTQSVEEKMESINLTEASSESDEFNVIQKPSENILETNGKQKLTVYEEELTKGKLRKNKLDSIKQQIPTSSLLNIASNQDLPDFAQEGAAPPLTKHVDLKPISRKLSKKVKSTESLKTAKINYGETDQLSQQKSFAYNTAEKGPIPNYFLPSCILYTFIRLIALILLFCALIIVYAFPCLRFTYHIPVIKGGMIESVAEKIPLRKTCRLMPHWWSDQKAFVGSIIETTRYFQALNLSMNQTEEHFEIFEDKNTIEILKPFNGQIFVIIGCIVLAFPILLLLMLLRCMSEEEDLMEEAMFDLAEISIFCVNVKLCVTDNFICHQEQKFELSWIQRVPGIWNLVLKSTGTWYKEKVYNICTDVKIEAYSFLSSGSIFLFLVFLFAIDLIILLKIEIMMTDLQINRDLTNVHLQNAEEVESRKYLQMAACLHYDKTLKCMTESVLEGVSVESVLLRKK</sequence>
<keyword evidence="1" id="KW-0812">Transmembrane</keyword>
<protein>
    <submittedName>
        <fullName evidence="3">Pannexin_like domain-containing protein</fullName>
    </submittedName>
</protein>
<evidence type="ECO:0000256" key="1">
    <source>
        <dbReference type="SAM" id="Phobius"/>
    </source>
</evidence>
<dbReference type="AlphaFoldDB" id="A0A0R3S0I2"/>
<dbReference type="WBParaSite" id="EEL_0000813101-mRNA-1">
    <property type="protein sequence ID" value="EEL_0000813101-mRNA-1"/>
    <property type="gene ID" value="EEL_0000813101"/>
</dbReference>
<name>A0A0R3S0I2_9BILA</name>
<keyword evidence="1" id="KW-0472">Membrane</keyword>
<evidence type="ECO:0000313" key="2">
    <source>
        <dbReference type="Proteomes" id="UP000050640"/>
    </source>
</evidence>
<proteinExistence type="predicted"/>
<reference evidence="3" key="1">
    <citation type="submission" date="2017-02" db="UniProtKB">
        <authorList>
            <consortium name="WormBaseParasite"/>
        </authorList>
    </citation>
    <scope>IDENTIFICATION</scope>
</reference>
<feature type="transmembrane region" description="Helical" evidence="1">
    <location>
        <begin position="284"/>
        <end position="307"/>
    </location>
</feature>
<dbReference type="Proteomes" id="UP000050640">
    <property type="component" value="Unplaced"/>
</dbReference>
<feature type="transmembrane region" description="Helical" evidence="1">
    <location>
        <begin position="495"/>
        <end position="520"/>
    </location>
</feature>
<accession>A0A0R3S0I2</accession>
<organism evidence="2 3">
    <name type="scientific">Elaeophora elaphi</name>
    <dbReference type="NCBI Taxonomy" id="1147741"/>
    <lineage>
        <taxon>Eukaryota</taxon>
        <taxon>Metazoa</taxon>
        <taxon>Ecdysozoa</taxon>
        <taxon>Nematoda</taxon>
        <taxon>Chromadorea</taxon>
        <taxon>Rhabditida</taxon>
        <taxon>Spirurina</taxon>
        <taxon>Spiruromorpha</taxon>
        <taxon>Filarioidea</taxon>
        <taxon>Onchocercidae</taxon>
        <taxon>Elaeophora</taxon>
    </lineage>
</organism>
<feature type="transmembrane region" description="Helical" evidence="1">
    <location>
        <begin position="394"/>
        <end position="414"/>
    </location>
</feature>